<dbReference type="RefSeq" id="WP_130039375.1">
    <property type="nucleotide sequence ID" value="NZ_JACCEV010000002.1"/>
</dbReference>
<name>A0A853H6U7_9BURK</name>
<sequence length="190" mass="21409">MPLPSPDIAREPLHTRSIRVNSYAREDGQWDLEAELIDTKAYDFPRHAGAIHYAGQPIHHMHLRITIDEAFTITAAVAAYDVAPYAENCSGIAPDYAALVGMNLLRNFRQSVKDRFARVAGCTHMTELSYVLPTVAVQTMSNRRRQEQEADPQKKPFQLSGCHALRLDGPVAQEFYPQWYVAPKVEAKCE</sequence>
<reference evidence="1 2" key="1">
    <citation type="submission" date="2020-07" db="EMBL/GenBank/DDBJ databases">
        <title>Taxonomic revisions and descriptions of new bacterial species based on genomic comparisons in the high-G+C-content subgroup of the family Alcaligenaceae.</title>
        <authorList>
            <person name="Szabo A."/>
            <person name="Felfoldi T."/>
        </authorList>
    </citation>
    <scope>NUCLEOTIDE SEQUENCE [LARGE SCALE GENOMIC DNA]</scope>
    <source>
        <strain evidence="1 2">DSM 25667</strain>
    </source>
</reference>
<dbReference type="OrthoDB" id="6862397at2"/>
<dbReference type="Proteomes" id="UP000554144">
    <property type="component" value="Unassembled WGS sequence"/>
</dbReference>
<comment type="caution">
    <text evidence="1">The sequence shown here is derived from an EMBL/GenBank/DDBJ whole genome shotgun (WGS) entry which is preliminary data.</text>
</comment>
<evidence type="ECO:0000313" key="2">
    <source>
        <dbReference type="Proteomes" id="UP000554144"/>
    </source>
</evidence>
<gene>
    <name evidence="1" type="ORF">H0A62_09435</name>
</gene>
<dbReference type="EMBL" id="JACCEV010000002">
    <property type="protein sequence ID" value="NYT85824.1"/>
    <property type="molecule type" value="Genomic_DNA"/>
</dbReference>
<keyword evidence="2" id="KW-1185">Reference proteome</keyword>
<dbReference type="InterPro" id="IPR021312">
    <property type="entry name" value="DUF2889"/>
</dbReference>
<evidence type="ECO:0000313" key="1">
    <source>
        <dbReference type="EMBL" id="NYT85824.1"/>
    </source>
</evidence>
<protein>
    <submittedName>
        <fullName evidence="1">DUF2889 domain-containing protein</fullName>
    </submittedName>
</protein>
<accession>A0A853H6U7</accession>
<dbReference type="AlphaFoldDB" id="A0A853H6U7"/>
<organism evidence="1 2">
    <name type="scientific">Pollutimonas harenae</name>
    <dbReference type="NCBI Taxonomy" id="657015"/>
    <lineage>
        <taxon>Bacteria</taxon>
        <taxon>Pseudomonadati</taxon>
        <taxon>Pseudomonadota</taxon>
        <taxon>Betaproteobacteria</taxon>
        <taxon>Burkholderiales</taxon>
        <taxon>Alcaligenaceae</taxon>
        <taxon>Pollutimonas</taxon>
    </lineage>
</organism>
<dbReference type="Pfam" id="PF11136">
    <property type="entry name" value="DUF2889"/>
    <property type="match status" value="1"/>
</dbReference>
<proteinExistence type="predicted"/>